<gene>
    <name evidence="2" type="ORF">H9932_06065</name>
</gene>
<reference evidence="2" key="1">
    <citation type="journal article" date="2021" name="PeerJ">
        <title>Extensive microbial diversity within the chicken gut microbiome revealed by metagenomics and culture.</title>
        <authorList>
            <person name="Gilroy R."/>
            <person name="Ravi A."/>
            <person name="Getino M."/>
            <person name="Pursley I."/>
            <person name="Horton D.L."/>
            <person name="Alikhan N.F."/>
            <person name="Baker D."/>
            <person name="Gharbi K."/>
            <person name="Hall N."/>
            <person name="Watson M."/>
            <person name="Adriaenssens E.M."/>
            <person name="Foster-Nyarko E."/>
            <person name="Jarju S."/>
            <person name="Secka A."/>
            <person name="Antonio M."/>
            <person name="Oren A."/>
            <person name="Chaudhuri R.R."/>
            <person name="La Ragione R."/>
            <person name="Hildebrand F."/>
            <person name="Pallen M.J."/>
        </authorList>
    </citation>
    <scope>NUCLEOTIDE SEQUENCE</scope>
    <source>
        <strain evidence="2">CHK130-7132</strain>
    </source>
</reference>
<proteinExistence type="predicted"/>
<organism evidence="2 3">
    <name type="scientific">Candidatus Brachybacterium intestinipullorum</name>
    <dbReference type="NCBI Taxonomy" id="2838512"/>
    <lineage>
        <taxon>Bacteria</taxon>
        <taxon>Bacillati</taxon>
        <taxon>Actinomycetota</taxon>
        <taxon>Actinomycetes</taxon>
        <taxon>Micrococcales</taxon>
        <taxon>Dermabacteraceae</taxon>
        <taxon>Brachybacterium</taxon>
    </lineage>
</organism>
<feature type="non-terminal residue" evidence="2">
    <location>
        <position position="67"/>
    </location>
</feature>
<name>A0A9D2PYW7_9MICO</name>
<dbReference type="AlphaFoldDB" id="A0A9D2PYW7"/>
<evidence type="ECO:0000313" key="3">
    <source>
        <dbReference type="Proteomes" id="UP000823854"/>
    </source>
</evidence>
<feature type="region of interest" description="Disordered" evidence="1">
    <location>
        <begin position="1"/>
        <end position="20"/>
    </location>
</feature>
<dbReference type="EMBL" id="DWWC01000112">
    <property type="protein sequence ID" value="HJC69226.1"/>
    <property type="molecule type" value="Genomic_DNA"/>
</dbReference>
<comment type="caution">
    <text evidence="2">The sequence shown here is derived from an EMBL/GenBank/DDBJ whole genome shotgun (WGS) entry which is preliminary data.</text>
</comment>
<protein>
    <submittedName>
        <fullName evidence="2">Uncharacterized protein</fullName>
    </submittedName>
</protein>
<evidence type="ECO:0000313" key="2">
    <source>
        <dbReference type="EMBL" id="HJC69226.1"/>
    </source>
</evidence>
<sequence>MSTPAAQSTPLPPVDRSDRWWEDLDGGKNRLRGRAHLHSDAPELNLDGTWDFRYGTRADGTDLGEPT</sequence>
<accession>A0A9D2PYW7</accession>
<dbReference type="Proteomes" id="UP000823854">
    <property type="component" value="Unassembled WGS sequence"/>
</dbReference>
<feature type="region of interest" description="Disordered" evidence="1">
    <location>
        <begin position="48"/>
        <end position="67"/>
    </location>
</feature>
<evidence type="ECO:0000256" key="1">
    <source>
        <dbReference type="SAM" id="MobiDB-lite"/>
    </source>
</evidence>
<reference evidence="2" key="2">
    <citation type="submission" date="2021-04" db="EMBL/GenBank/DDBJ databases">
        <authorList>
            <person name="Gilroy R."/>
        </authorList>
    </citation>
    <scope>NUCLEOTIDE SEQUENCE</scope>
    <source>
        <strain evidence="2">CHK130-7132</strain>
    </source>
</reference>